<comment type="caution">
    <text evidence="6">The sequence shown here is derived from an EMBL/GenBank/DDBJ whole genome shotgun (WGS) entry which is preliminary data.</text>
</comment>
<dbReference type="PANTHER" id="PTHR44591">
    <property type="entry name" value="STRESS RESPONSE REGULATOR PROTEIN 1"/>
    <property type="match status" value="1"/>
</dbReference>
<proteinExistence type="predicted"/>
<dbReference type="InterPro" id="IPR007492">
    <property type="entry name" value="LytTR_DNA-bd_dom"/>
</dbReference>
<dbReference type="RefSeq" id="WP_158372052.1">
    <property type="nucleotide sequence ID" value="NZ_JAOQJU010000037.1"/>
</dbReference>
<keyword evidence="7" id="KW-1185">Reference proteome</keyword>
<dbReference type="Pfam" id="PF00072">
    <property type="entry name" value="Response_reg"/>
    <property type="match status" value="1"/>
</dbReference>
<evidence type="ECO:0000256" key="3">
    <source>
        <dbReference type="ARBA" id="ARBA00024867"/>
    </source>
</evidence>
<feature type="domain" description="Response regulatory" evidence="5">
    <location>
        <begin position="2"/>
        <end position="120"/>
    </location>
</feature>
<evidence type="ECO:0000313" key="6">
    <source>
        <dbReference type="EMBL" id="MCU6688134.1"/>
    </source>
</evidence>
<feature type="modified residue" description="4-aspartylphosphate" evidence="4">
    <location>
        <position position="57"/>
    </location>
</feature>
<reference evidence="6 7" key="1">
    <citation type="journal article" date="2021" name="ISME Commun">
        <title>Automated analysis of genomic sequences facilitates high-throughput and comprehensive description of bacteria.</title>
        <authorList>
            <person name="Hitch T.C.A."/>
        </authorList>
    </citation>
    <scope>NUCLEOTIDE SEQUENCE [LARGE SCALE GENOMIC DNA]</scope>
    <source>
        <strain evidence="6 7">Sanger_03</strain>
    </source>
</reference>
<sequence>MNIAVVDDNRQESTLLIQLIRQYEKEYSLCIDISCFSDGSDFIASLNQNDYTAVFLDIFMECMDGIETARKLWEMSAQCLVVFLTVSREHIWQAASLHCFDYIDKEDFTKERIFQVLTDIRRRLPAIRRTLDFVSGSQTVQLPINGIQHILSDNNYTIFLMTDGTEHRYRIPFSKVCELTESCGCFLNCNRGILLNMEHIISEETDVYVMKDGHRFPIRRADRASIKSTYHNYHFEKLDEI</sequence>
<evidence type="ECO:0000256" key="4">
    <source>
        <dbReference type="PROSITE-ProRule" id="PRU00169"/>
    </source>
</evidence>
<evidence type="ECO:0000259" key="5">
    <source>
        <dbReference type="PROSITE" id="PS50110"/>
    </source>
</evidence>
<comment type="function">
    <text evidence="3">May play the central regulatory role in sporulation. It may be an element of the effector pathway responsible for the activation of sporulation genes in response to nutritional stress. Spo0A may act in concert with spo0H (a sigma factor) to control the expression of some genes that are critical to the sporulation process.</text>
</comment>
<dbReference type="EMBL" id="JAOQJU010000037">
    <property type="protein sequence ID" value="MCU6688134.1"/>
    <property type="molecule type" value="Genomic_DNA"/>
</dbReference>
<dbReference type="Gene3D" id="2.40.50.1020">
    <property type="entry name" value="LytTr DNA-binding domain"/>
    <property type="match status" value="1"/>
</dbReference>
<keyword evidence="2 4" id="KW-0597">Phosphoprotein</keyword>
<dbReference type="PROSITE" id="PS50110">
    <property type="entry name" value="RESPONSE_REGULATORY"/>
    <property type="match status" value="1"/>
</dbReference>
<protein>
    <recommendedName>
        <fullName evidence="1">Stage 0 sporulation protein A homolog</fullName>
    </recommendedName>
</protein>
<dbReference type="InterPro" id="IPR011006">
    <property type="entry name" value="CheY-like_superfamily"/>
</dbReference>
<dbReference type="SMART" id="SM00850">
    <property type="entry name" value="LytTR"/>
    <property type="match status" value="1"/>
</dbReference>
<dbReference type="GO" id="GO:0003677">
    <property type="term" value="F:DNA binding"/>
    <property type="evidence" value="ECO:0007669"/>
    <property type="project" value="UniProtKB-KW"/>
</dbReference>
<dbReference type="SMART" id="SM00448">
    <property type="entry name" value="REC"/>
    <property type="match status" value="1"/>
</dbReference>
<accession>A0ABT2RRU1</accession>
<evidence type="ECO:0000256" key="2">
    <source>
        <dbReference type="ARBA" id="ARBA00022553"/>
    </source>
</evidence>
<dbReference type="SUPFAM" id="SSF52172">
    <property type="entry name" value="CheY-like"/>
    <property type="match status" value="1"/>
</dbReference>
<evidence type="ECO:0000313" key="7">
    <source>
        <dbReference type="Proteomes" id="UP001652431"/>
    </source>
</evidence>
<dbReference type="PANTHER" id="PTHR44591:SF3">
    <property type="entry name" value="RESPONSE REGULATORY DOMAIN-CONTAINING PROTEIN"/>
    <property type="match status" value="1"/>
</dbReference>
<dbReference type="Gene3D" id="3.40.50.2300">
    <property type="match status" value="1"/>
</dbReference>
<dbReference type="InterPro" id="IPR050595">
    <property type="entry name" value="Bact_response_regulator"/>
</dbReference>
<name>A0ABT2RRU1_9FIRM</name>
<dbReference type="Proteomes" id="UP001652431">
    <property type="component" value="Unassembled WGS sequence"/>
</dbReference>
<keyword evidence="6" id="KW-0238">DNA-binding</keyword>
<organism evidence="6 7">
    <name type="scientific">Dorea acetigenes</name>
    <dbReference type="NCBI Taxonomy" id="2981787"/>
    <lineage>
        <taxon>Bacteria</taxon>
        <taxon>Bacillati</taxon>
        <taxon>Bacillota</taxon>
        <taxon>Clostridia</taxon>
        <taxon>Lachnospirales</taxon>
        <taxon>Lachnospiraceae</taxon>
        <taxon>Dorea</taxon>
    </lineage>
</organism>
<dbReference type="InterPro" id="IPR001789">
    <property type="entry name" value="Sig_transdc_resp-reg_receiver"/>
</dbReference>
<gene>
    <name evidence="6" type="ORF">OCV99_16665</name>
</gene>
<evidence type="ECO:0000256" key="1">
    <source>
        <dbReference type="ARBA" id="ARBA00018672"/>
    </source>
</evidence>